<dbReference type="AlphaFoldDB" id="A0A5E8CIA0"/>
<feature type="region of interest" description="Disordered" evidence="1">
    <location>
        <begin position="260"/>
        <end position="348"/>
    </location>
</feature>
<evidence type="ECO:0000256" key="1">
    <source>
        <dbReference type="SAM" id="MobiDB-lite"/>
    </source>
</evidence>
<protein>
    <submittedName>
        <fullName evidence="2">Uncharacterized protein</fullName>
    </submittedName>
</protein>
<reference evidence="2" key="1">
    <citation type="submission" date="2019-09" db="EMBL/GenBank/DDBJ databases">
        <authorList>
            <person name="Needham M D."/>
        </authorList>
    </citation>
    <scope>NUCLEOTIDE SEQUENCE</scope>
</reference>
<name>A0A5E8CIA0_9ZZZZ</name>
<proteinExistence type="predicted"/>
<feature type="compositionally biased region" description="Acidic residues" evidence="1">
    <location>
        <begin position="299"/>
        <end position="324"/>
    </location>
</feature>
<evidence type="ECO:0000313" key="2">
    <source>
        <dbReference type="EMBL" id="VVU95088.1"/>
    </source>
</evidence>
<accession>A0A5E8CIA0</accession>
<feature type="region of interest" description="Disordered" evidence="1">
    <location>
        <begin position="138"/>
        <end position="164"/>
    </location>
</feature>
<gene>
    <name evidence="2" type="ORF">CPAV1605_813</name>
</gene>
<organism evidence="2">
    <name type="scientific">seawater metagenome</name>
    <dbReference type="NCBI Taxonomy" id="1561972"/>
    <lineage>
        <taxon>unclassified sequences</taxon>
        <taxon>metagenomes</taxon>
        <taxon>ecological metagenomes</taxon>
    </lineage>
</organism>
<feature type="compositionally biased region" description="Basic residues" evidence="1">
    <location>
        <begin position="329"/>
        <end position="348"/>
    </location>
</feature>
<feature type="compositionally biased region" description="Acidic residues" evidence="1">
    <location>
        <begin position="140"/>
        <end position="149"/>
    </location>
</feature>
<dbReference type="EMBL" id="CABVLZ010000003">
    <property type="protein sequence ID" value="VVU95088.1"/>
    <property type="molecule type" value="Genomic_DNA"/>
</dbReference>
<sequence length="348" mass="39397">MSKSNKITKKYTKFEPSRIHFTDLEENKRSKGQKIAYVRYNDEKRGDQTLLLQTPQIELNTYGIPKKGDYYSDDKQRSFIKVPLDQDNSDCKLFHDKLVELDALLDSDEMRVKIFGSIKKSKGYKYQSIIREPVVQTIEENSDSDDDNDNSQATSGTSYPRPPYLKAKMNLDYESGNVTTNVYKLVDGSRTQCKVSTLETVEQLVTFRSTIRMVLMPNKLWALKTFDGKRYGLSFKIMHLEVEPVLRSSLKEYFTNDAFVDSDDEESDNGVTHEVNDDDDDDDASTSNPPALKTSALDGGDDSDEDSEESEQDDNSDSDSDSEVEPVAKKKTSKKAATKGRKKNVANA</sequence>